<name>A0A3M7T1Z1_BRAPC</name>
<dbReference type="AlphaFoldDB" id="A0A3M7T1Z1"/>
<proteinExistence type="predicted"/>
<evidence type="ECO:0000256" key="1">
    <source>
        <dbReference type="SAM" id="Phobius"/>
    </source>
</evidence>
<dbReference type="Proteomes" id="UP000276133">
    <property type="component" value="Unassembled WGS sequence"/>
</dbReference>
<keyword evidence="1" id="KW-0812">Transmembrane</keyword>
<sequence>MRHSNKRKEKRRPNNVFVKDLKKKIFPPYCCQKIVGLDEVRTARVIEQKRFKLFYLLHLSLNVLDVGIVGALVRGQLHSVDYLESLAFVFQRVGVRVLQVIHLLVKHAQLAARFVELDGRPSQLAFQVGHTRLAQDCGKTRLLLFDFGRFSDCEQVGELDEVSVELGILFSLGDLLRSFMGFRPLKN</sequence>
<gene>
    <name evidence="2" type="ORF">BpHYR1_037137</name>
</gene>
<keyword evidence="1" id="KW-1133">Transmembrane helix</keyword>
<accession>A0A3M7T1Z1</accession>
<keyword evidence="1" id="KW-0472">Membrane</keyword>
<organism evidence="2 3">
    <name type="scientific">Brachionus plicatilis</name>
    <name type="common">Marine rotifer</name>
    <name type="synonym">Brachionus muelleri</name>
    <dbReference type="NCBI Taxonomy" id="10195"/>
    <lineage>
        <taxon>Eukaryota</taxon>
        <taxon>Metazoa</taxon>
        <taxon>Spiralia</taxon>
        <taxon>Gnathifera</taxon>
        <taxon>Rotifera</taxon>
        <taxon>Eurotatoria</taxon>
        <taxon>Monogononta</taxon>
        <taxon>Pseudotrocha</taxon>
        <taxon>Ploima</taxon>
        <taxon>Brachionidae</taxon>
        <taxon>Brachionus</taxon>
    </lineage>
</organism>
<evidence type="ECO:0000313" key="3">
    <source>
        <dbReference type="Proteomes" id="UP000276133"/>
    </source>
</evidence>
<keyword evidence="3" id="KW-1185">Reference proteome</keyword>
<evidence type="ECO:0000313" key="2">
    <source>
        <dbReference type="EMBL" id="RNA42054.1"/>
    </source>
</evidence>
<comment type="caution">
    <text evidence="2">The sequence shown here is derived from an EMBL/GenBank/DDBJ whole genome shotgun (WGS) entry which is preliminary data.</text>
</comment>
<protein>
    <submittedName>
        <fullName evidence="2">Uncharacterized protein</fullName>
    </submittedName>
</protein>
<dbReference type="EMBL" id="REGN01000419">
    <property type="protein sequence ID" value="RNA42054.1"/>
    <property type="molecule type" value="Genomic_DNA"/>
</dbReference>
<feature type="transmembrane region" description="Helical" evidence="1">
    <location>
        <begin position="53"/>
        <end position="73"/>
    </location>
</feature>
<reference evidence="2 3" key="1">
    <citation type="journal article" date="2018" name="Sci. Rep.">
        <title>Genomic signatures of local adaptation to the degree of environmental predictability in rotifers.</title>
        <authorList>
            <person name="Franch-Gras L."/>
            <person name="Hahn C."/>
            <person name="Garcia-Roger E.M."/>
            <person name="Carmona M.J."/>
            <person name="Serra M."/>
            <person name="Gomez A."/>
        </authorList>
    </citation>
    <scope>NUCLEOTIDE SEQUENCE [LARGE SCALE GENOMIC DNA]</scope>
    <source>
        <strain evidence="2">HYR1</strain>
    </source>
</reference>